<dbReference type="PANTHER" id="PTHR43685:SF2">
    <property type="entry name" value="GLYCOSYLTRANSFERASE 2-LIKE DOMAIN-CONTAINING PROTEIN"/>
    <property type="match status" value="1"/>
</dbReference>
<organism evidence="3 4">
    <name type="scientific">Paenibacillus chitinolyticus</name>
    <dbReference type="NCBI Taxonomy" id="79263"/>
    <lineage>
        <taxon>Bacteria</taxon>
        <taxon>Bacillati</taxon>
        <taxon>Bacillota</taxon>
        <taxon>Bacilli</taxon>
        <taxon>Bacillales</taxon>
        <taxon>Paenibacillaceae</taxon>
        <taxon>Paenibacillus</taxon>
    </lineage>
</organism>
<evidence type="ECO:0000313" key="2">
    <source>
        <dbReference type="EMBL" id="MCY9597578.1"/>
    </source>
</evidence>
<accession>A0A410X2D0</accession>
<dbReference type="EMBL" id="CP026520">
    <property type="protein sequence ID" value="QAV20774.1"/>
    <property type="molecule type" value="Genomic_DNA"/>
</dbReference>
<keyword evidence="3" id="KW-0808">Transferase</keyword>
<dbReference type="GeneID" id="95378066"/>
<reference evidence="3 4" key="1">
    <citation type="submission" date="2018-01" db="EMBL/GenBank/DDBJ databases">
        <title>The whole genome sequencing and assembly of Paenibacillus chitinolyticus KCCM 41400 strain.</title>
        <authorList>
            <person name="Kim J.-Y."/>
            <person name="Park M.-K."/>
            <person name="Lee Y.-J."/>
            <person name="Yi H."/>
            <person name="Bahn Y.-S."/>
            <person name="Kim J.F."/>
            <person name="Lee D.-W."/>
        </authorList>
    </citation>
    <scope>NUCLEOTIDE SEQUENCE [LARGE SCALE GENOMIC DNA]</scope>
    <source>
        <strain evidence="3 4">KCCM 41400</strain>
    </source>
</reference>
<evidence type="ECO:0000313" key="5">
    <source>
        <dbReference type="Proteomes" id="UP001527202"/>
    </source>
</evidence>
<dbReference type="CDD" id="cd00761">
    <property type="entry name" value="Glyco_tranf_GTA_type"/>
    <property type="match status" value="1"/>
</dbReference>
<dbReference type="OrthoDB" id="9785185at2"/>
<dbReference type="SUPFAM" id="SSF53448">
    <property type="entry name" value="Nucleotide-diphospho-sugar transferases"/>
    <property type="match status" value="1"/>
</dbReference>
<dbReference type="InterPro" id="IPR050834">
    <property type="entry name" value="Glycosyltransf_2"/>
</dbReference>
<evidence type="ECO:0000313" key="3">
    <source>
        <dbReference type="EMBL" id="QAV20774.1"/>
    </source>
</evidence>
<dbReference type="KEGG" id="pchi:PC41400_25065"/>
<proteinExistence type="predicted"/>
<sequence>MSDVGIVMPVYLQRPSYLQEAIETILNQTYADFRFIIVIDGVSEQMGPQIRQLTAHDKRVEILENKRNVGVSASLNRGFKRLFKDPHIRYVTWVSSDNRTHPYFIELLRHELAHAPEEVGLVYSCFREIDADGLPLRDEAFQEEFRRYQNKPKEELLDVCIVGVSFMYKSRFARKIDGYRMEPVEDYEYWLRLSHLCELRYIPVELVEYRVDSDFSISAKLKGSVEQHRRWRHAFRLAKKEARERQNIPLETTVYLPVTDASESLPDRLDCLLDQYYSNFQVIVVDVTPGRASAGLLHGIRDPLLSTRFLPGMPPVEAVHACLKGLATPFAAIAYRERDFEYMDLQVLTAALRAAPEGAYSVCYNGDRSDLAYRFDPRAGMPATELFRSAKLKELLLPK</sequence>
<feature type="domain" description="Glycosyltransferase 2-like" evidence="1">
    <location>
        <begin position="6"/>
        <end position="173"/>
    </location>
</feature>
<dbReference type="Proteomes" id="UP000288943">
    <property type="component" value="Chromosome"/>
</dbReference>
<reference evidence="2 5" key="2">
    <citation type="submission" date="2022-05" db="EMBL/GenBank/DDBJ databases">
        <title>Genome Sequencing of Bee-Associated Microbes.</title>
        <authorList>
            <person name="Dunlap C."/>
        </authorList>
    </citation>
    <scope>NUCLEOTIDE SEQUENCE [LARGE SCALE GENOMIC DNA]</scope>
    <source>
        <strain evidence="2 5">NRRL B-23120</strain>
    </source>
</reference>
<dbReference type="EMBL" id="JAMDMJ010000022">
    <property type="protein sequence ID" value="MCY9597578.1"/>
    <property type="molecule type" value="Genomic_DNA"/>
</dbReference>
<dbReference type="AlphaFoldDB" id="A0A410X2D0"/>
<dbReference type="InterPro" id="IPR029044">
    <property type="entry name" value="Nucleotide-diphossugar_trans"/>
</dbReference>
<dbReference type="InterPro" id="IPR001173">
    <property type="entry name" value="Glyco_trans_2-like"/>
</dbReference>
<evidence type="ECO:0000313" key="4">
    <source>
        <dbReference type="Proteomes" id="UP000288943"/>
    </source>
</evidence>
<protein>
    <submittedName>
        <fullName evidence="3">Glycosyltransferase family 2 protein</fullName>
    </submittedName>
</protein>
<dbReference type="Proteomes" id="UP001527202">
    <property type="component" value="Unassembled WGS sequence"/>
</dbReference>
<gene>
    <name evidence="2" type="ORF">M5X16_17590</name>
    <name evidence="3" type="ORF">PC41400_25065</name>
</gene>
<dbReference type="Pfam" id="PF00535">
    <property type="entry name" value="Glycos_transf_2"/>
    <property type="match status" value="1"/>
</dbReference>
<dbReference type="RefSeq" id="WP_042230646.1">
    <property type="nucleotide sequence ID" value="NZ_CP026520.1"/>
</dbReference>
<dbReference type="PANTHER" id="PTHR43685">
    <property type="entry name" value="GLYCOSYLTRANSFERASE"/>
    <property type="match status" value="1"/>
</dbReference>
<dbReference type="GO" id="GO:0016740">
    <property type="term" value="F:transferase activity"/>
    <property type="evidence" value="ECO:0007669"/>
    <property type="project" value="UniProtKB-KW"/>
</dbReference>
<keyword evidence="5" id="KW-1185">Reference proteome</keyword>
<dbReference type="Gene3D" id="3.90.550.10">
    <property type="entry name" value="Spore Coat Polysaccharide Biosynthesis Protein SpsA, Chain A"/>
    <property type="match status" value="1"/>
</dbReference>
<name>A0A410X2D0_9BACL</name>
<evidence type="ECO:0000259" key="1">
    <source>
        <dbReference type="Pfam" id="PF00535"/>
    </source>
</evidence>